<gene>
    <name evidence="9" type="ORF">FRZ67_00085</name>
</gene>
<keyword evidence="3" id="KW-0813">Transport</keyword>
<dbReference type="GO" id="GO:0005886">
    <property type="term" value="C:plasma membrane"/>
    <property type="evidence" value="ECO:0007669"/>
    <property type="project" value="UniProtKB-SubCell"/>
</dbReference>
<evidence type="ECO:0000313" key="10">
    <source>
        <dbReference type="Proteomes" id="UP000321533"/>
    </source>
</evidence>
<feature type="transmembrane region" description="Helical" evidence="8">
    <location>
        <begin position="17"/>
        <end position="48"/>
    </location>
</feature>
<dbReference type="PANTHER" id="PTHR21716:SF53">
    <property type="entry name" value="PERMEASE PERM-RELATED"/>
    <property type="match status" value="1"/>
</dbReference>
<evidence type="ECO:0000256" key="2">
    <source>
        <dbReference type="ARBA" id="ARBA00009773"/>
    </source>
</evidence>
<evidence type="ECO:0000256" key="8">
    <source>
        <dbReference type="SAM" id="Phobius"/>
    </source>
</evidence>
<evidence type="ECO:0000256" key="3">
    <source>
        <dbReference type="ARBA" id="ARBA00022448"/>
    </source>
</evidence>
<sequence>MKLITQPGWPVLRYLQIILFSAIILYFGKTLFIPLFLGLLIAIVMYPVCKWFEKHGWSRYLAIAACLLIITLLFSSLFILLAWQLNVFSEDAPAILSKLEVSVQQMQTWMSNNIGVATDLKNNWVERFSGTIGSVLQSTLQTTINTLFILFLTPVYTALFMYHRKTFVQYIKLITPGNYQHQLDNILQQTIHTYFNYIKGMVLVYLIVGILNSIGLFALGVKHPVLFGMLCAIMTIIPYIGIFISALLPISVVWLETGNILYPVGVIAVFSFVQYLEANVIFPKVVGTQLHVSTFAMLVAIIAGGIVWGVSGMILFIPFVAILKIISDNIEEWKPINVLLSRR</sequence>
<evidence type="ECO:0000313" key="9">
    <source>
        <dbReference type="EMBL" id="QEC70084.1"/>
    </source>
</evidence>
<dbReference type="OrthoDB" id="9793390at2"/>
<dbReference type="PANTHER" id="PTHR21716">
    <property type="entry name" value="TRANSMEMBRANE PROTEIN"/>
    <property type="match status" value="1"/>
</dbReference>
<feature type="transmembrane region" description="Helical" evidence="8">
    <location>
        <begin position="296"/>
        <end position="323"/>
    </location>
</feature>
<keyword evidence="4" id="KW-1003">Cell membrane</keyword>
<reference evidence="9 10" key="1">
    <citation type="journal article" date="2016" name="Int. J. Syst. Evol. Microbiol.">
        <title>Panacibacter ginsenosidivorans gen. nov., sp. nov., with ginsenoside converting activity isolated from soil of a ginseng field.</title>
        <authorList>
            <person name="Siddiqi M.Z."/>
            <person name="Muhammad Shafi S."/>
            <person name="Choi K.D."/>
            <person name="Im W.T."/>
        </authorList>
    </citation>
    <scope>NUCLEOTIDE SEQUENCE [LARGE SCALE GENOMIC DNA]</scope>
    <source>
        <strain evidence="9 10">Gsoil1550</strain>
    </source>
</reference>
<dbReference type="KEGG" id="pgin:FRZ67_00085"/>
<dbReference type="Pfam" id="PF01594">
    <property type="entry name" value="AI-2E_transport"/>
    <property type="match status" value="1"/>
</dbReference>
<evidence type="ECO:0000256" key="5">
    <source>
        <dbReference type="ARBA" id="ARBA00022692"/>
    </source>
</evidence>
<accession>A0A5B8VEZ8</accession>
<evidence type="ECO:0000256" key="6">
    <source>
        <dbReference type="ARBA" id="ARBA00022989"/>
    </source>
</evidence>
<organism evidence="9 10">
    <name type="scientific">Panacibacter ginsenosidivorans</name>
    <dbReference type="NCBI Taxonomy" id="1813871"/>
    <lineage>
        <taxon>Bacteria</taxon>
        <taxon>Pseudomonadati</taxon>
        <taxon>Bacteroidota</taxon>
        <taxon>Chitinophagia</taxon>
        <taxon>Chitinophagales</taxon>
        <taxon>Chitinophagaceae</taxon>
        <taxon>Panacibacter</taxon>
    </lineage>
</organism>
<comment type="similarity">
    <text evidence="2">Belongs to the autoinducer-2 exporter (AI-2E) (TC 2.A.86) family.</text>
</comment>
<keyword evidence="5 8" id="KW-0812">Transmembrane</keyword>
<proteinExistence type="inferred from homology"/>
<feature type="transmembrane region" description="Helical" evidence="8">
    <location>
        <begin position="202"/>
        <end position="221"/>
    </location>
</feature>
<dbReference type="EMBL" id="CP042435">
    <property type="protein sequence ID" value="QEC70084.1"/>
    <property type="molecule type" value="Genomic_DNA"/>
</dbReference>
<keyword evidence="6 8" id="KW-1133">Transmembrane helix</keyword>
<name>A0A5B8VEZ8_9BACT</name>
<feature type="transmembrane region" description="Helical" evidence="8">
    <location>
        <begin position="260"/>
        <end position="276"/>
    </location>
</feature>
<feature type="transmembrane region" description="Helical" evidence="8">
    <location>
        <begin position="144"/>
        <end position="162"/>
    </location>
</feature>
<dbReference type="GO" id="GO:0055085">
    <property type="term" value="P:transmembrane transport"/>
    <property type="evidence" value="ECO:0007669"/>
    <property type="project" value="TreeGrafter"/>
</dbReference>
<dbReference type="AlphaFoldDB" id="A0A5B8VEZ8"/>
<evidence type="ECO:0000256" key="4">
    <source>
        <dbReference type="ARBA" id="ARBA00022475"/>
    </source>
</evidence>
<protein>
    <submittedName>
        <fullName evidence="9">AI-2E family transporter</fullName>
    </submittedName>
</protein>
<dbReference type="InterPro" id="IPR002549">
    <property type="entry name" value="AI-2E-like"/>
</dbReference>
<keyword evidence="10" id="KW-1185">Reference proteome</keyword>
<feature type="transmembrane region" description="Helical" evidence="8">
    <location>
        <begin position="60"/>
        <end position="83"/>
    </location>
</feature>
<evidence type="ECO:0000256" key="1">
    <source>
        <dbReference type="ARBA" id="ARBA00004651"/>
    </source>
</evidence>
<evidence type="ECO:0000256" key="7">
    <source>
        <dbReference type="ARBA" id="ARBA00023136"/>
    </source>
</evidence>
<feature type="transmembrane region" description="Helical" evidence="8">
    <location>
        <begin position="227"/>
        <end position="248"/>
    </location>
</feature>
<keyword evidence="7 8" id="KW-0472">Membrane</keyword>
<dbReference type="Proteomes" id="UP000321533">
    <property type="component" value="Chromosome"/>
</dbReference>
<comment type="subcellular location">
    <subcellularLocation>
        <location evidence="1">Cell membrane</location>
        <topology evidence="1">Multi-pass membrane protein</topology>
    </subcellularLocation>
</comment>